<dbReference type="InterPro" id="IPR029063">
    <property type="entry name" value="SAM-dependent_MTases_sf"/>
</dbReference>
<dbReference type="SUPFAM" id="SSF53335">
    <property type="entry name" value="S-adenosyl-L-methionine-dependent methyltransferases"/>
    <property type="match status" value="1"/>
</dbReference>
<dbReference type="GO" id="GO:0008168">
    <property type="term" value="F:methyltransferase activity"/>
    <property type="evidence" value="ECO:0007669"/>
    <property type="project" value="UniProtKB-KW"/>
</dbReference>
<evidence type="ECO:0000313" key="3">
    <source>
        <dbReference type="Proteomes" id="UP000295198"/>
    </source>
</evidence>
<comment type="caution">
    <text evidence="2">The sequence shown here is derived from an EMBL/GenBank/DDBJ whole genome shotgun (WGS) entry which is preliminary data.</text>
</comment>
<evidence type="ECO:0000313" key="2">
    <source>
        <dbReference type="EMBL" id="RYP81453.1"/>
    </source>
</evidence>
<sequence length="207" mass="22803">MFYKASYAVGFHPWEDLAAHRPFAEALLALVEQEEDGRPPPYGRALDLGCGSGTWGVKLAARGWSVTGVDNVAKALGRARHRIHEAGVEMRLVQGDVTRLLESDVGPGYDLVLDTGTFHGLTPAQRRDMGREVDAISAADATVVLDCFSPRKRGPLPRGCTREDVEEAFPGWEVVAVVDADTDPDPISRILRFDEVFYRLRRRVDSA</sequence>
<dbReference type="AlphaFoldDB" id="A0A4Q4Z1J5"/>
<accession>A0A4Q4Z1J5</accession>
<keyword evidence="3" id="KW-1185">Reference proteome</keyword>
<dbReference type="CDD" id="cd02440">
    <property type="entry name" value="AdoMet_MTases"/>
    <property type="match status" value="1"/>
</dbReference>
<gene>
    <name evidence="2" type="ORF">EKO23_23560</name>
</gene>
<dbReference type="InterPro" id="IPR041698">
    <property type="entry name" value="Methyltransf_25"/>
</dbReference>
<protein>
    <submittedName>
        <fullName evidence="2">Class I SAM-dependent methyltransferase</fullName>
    </submittedName>
</protein>
<reference evidence="2 3" key="1">
    <citation type="submission" date="2019-01" db="EMBL/GenBank/DDBJ databases">
        <title>Nocardioides guangzhouensis sp. nov., an actinobacterium isolated from soil.</title>
        <authorList>
            <person name="Fu Y."/>
            <person name="Cai Y."/>
            <person name="Lin Z."/>
            <person name="Chen P."/>
        </authorList>
    </citation>
    <scope>NUCLEOTIDE SEQUENCE [LARGE SCALE GENOMIC DNA]</scope>
    <source>
        <strain evidence="2 3">130</strain>
    </source>
</reference>
<feature type="domain" description="Methyltransferase" evidence="1">
    <location>
        <begin position="46"/>
        <end position="133"/>
    </location>
</feature>
<keyword evidence="2" id="KW-0808">Transferase</keyword>
<proteinExistence type="predicted"/>
<dbReference type="OrthoDB" id="9786503at2"/>
<dbReference type="GO" id="GO:0032259">
    <property type="term" value="P:methylation"/>
    <property type="evidence" value="ECO:0007669"/>
    <property type="project" value="UniProtKB-KW"/>
</dbReference>
<dbReference type="EMBL" id="SDKM01000067">
    <property type="protein sequence ID" value="RYP81453.1"/>
    <property type="molecule type" value="Genomic_DNA"/>
</dbReference>
<dbReference type="Gene3D" id="3.40.50.150">
    <property type="entry name" value="Vaccinia Virus protein VP39"/>
    <property type="match status" value="1"/>
</dbReference>
<organism evidence="2 3">
    <name type="scientific">Nocardioides guangzhouensis</name>
    <dbReference type="NCBI Taxonomy" id="2497878"/>
    <lineage>
        <taxon>Bacteria</taxon>
        <taxon>Bacillati</taxon>
        <taxon>Actinomycetota</taxon>
        <taxon>Actinomycetes</taxon>
        <taxon>Propionibacteriales</taxon>
        <taxon>Nocardioidaceae</taxon>
        <taxon>Nocardioides</taxon>
    </lineage>
</organism>
<name>A0A4Q4Z1J5_9ACTN</name>
<evidence type="ECO:0000259" key="1">
    <source>
        <dbReference type="Pfam" id="PF13649"/>
    </source>
</evidence>
<keyword evidence="2" id="KW-0489">Methyltransferase</keyword>
<dbReference type="Proteomes" id="UP000295198">
    <property type="component" value="Unassembled WGS sequence"/>
</dbReference>
<dbReference type="Pfam" id="PF13649">
    <property type="entry name" value="Methyltransf_25"/>
    <property type="match status" value="1"/>
</dbReference>